<reference evidence="3 4" key="1">
    <citation type="submission" date="2020-08" db="EMBL/GenBank/DDBJ databases">
        <title>Genomic Encyclopedia of Type Strains, Phase IV (KMG-IV): sequencing the most valuable type-strain genomes for metagenomic binning, comparative biology and taxonomic classification.</title>
        <authorList>
            <person name="Goeker M."/>
        </authorList>
    </citation>
    <scope>NUCLEOTIDE SEQUENCE [LARGE SCALE GENOMIC DNA]</scope>
    <source>
        <strain evidence="3 4">DSM 27163</strain>
    </source>
</reference>
<evidence type="ECO:0000259" key="2">
    <source>
        <dbReference type="SMART" id="SM00822"/>
    </source>
</evidence>
<evidence type="ECO:0000313" key="3">
    <source>
        <dbReference type="EMBL" id="MBB5705142.1"/>
    </source>
</evidence>
<gene>
    <name evidence="3" type="ORF">FHR21_000467</name>
</gene>
<dbReference type="AlphaFoldDB" id="A0A7W9B317"/>
<dbReference type="SMART" id="SM00822">
    <property type="entry name" value="PKS_KR"/>
    <property type="match status" value="1"/>
</dbReference>
<feature type="domain" description="Ketoreductase" evidence="2">
    <location>
        <begin position="8"/>
        <end position="194"/>
    </location>
</feature>
<dbReference type="PANTHER" id="PTHR42879">
    <property type="entry name" value="3-OXOACYL-(ACYL-CARRIER-PROTEIN) REDUCTASE"/>
    <property type="match status" value="1"/>
</dbReference>
<dbReference type="Gene3D" id="3.40.50.720">
    <property type="entry name" value="NAD(P)-binding Rossmann-like Domain"/>
    <property type="match status" value="1"/>
</dbReference>
<dbReference type="GO" id="GO:0004316">
    <property type="term" value="F:3-oxoacyl-[acyl-carrier-protein] reductase (NADPH) activity"/>
    <property type="evidence" value="ECO:0007669"/>
    <property type="project" value="UniProtKB-EC"/>
</dbReference>
<dbReference type="InterPro" id="IPR002347">
    <property type="entry name" value="SDR_fam"/>
</dbReference>
<dbReference type="PRINTS" id="PR00080">
    <property type="entry name" value="SDRFAMILY"/>
</dbReference>
<dbReference type="EMBL" id="JACIJH010000001">
    <property type="protein sequence ID" value="MBB5705142.1"/>
    <property type="molecule type" value="Genomic_DNA"/>
</dbReference>
<dbReference type="CDD" id="cd05233">
    <property type="entry name" value="SDR_c"/>
    <property type="match status" value="1"/>
</dbReference>
<dbReference type="EC" id="1.1.1.100" evidence="3"/>
<dbReference type="InterPro" id="IPR057326">
    <property type="entry name" value="KR_dom"/>
</dbReference>
<evidence type="ECO:0000256" key="1">
    <source>
        <dbReference type="ARBA" id="ARBA00006484"/>
    </source>
</evidence>
<keyword evidence="4" id="KW-1185">Reference proteome</keyword>
<dbReference type="RefSeq" id="WP_184094907.1">
    <property type="nucleotide sequence ID" value="NZ_JACIJH010000001.1"/>
</dbReference>
<organism evidence="3 4">
    <name type="scientific">Sphingopyxis panaciterrulae</name>
    <dbReference type="NCBI Taxonomy" id="462372"/>
    <lineage>
        <taxon>Bacteria</taxon>
        <taxon>Pseudomonadati</taxon>
        <taxon>Pseudomonadota</taxon>
        <taxon>Alphaproteobacteria</taxon>
        <taxon>Sphingomonadales</taxon>
        <taxon>Sphingomonadaceae</taxon>
        <taxon>Sphingopyxis</taxon>
    </lineage>
</organism>
<dbReference type="PROSITE" id="PS00061">
    <property type="entry name" value="ADH_SHORT"/>
    <property type="match status" value="1"/>
</dbReference>
<dbReference type="GO" id="GO:0032787">
    <property type="term" value="P:monocarboxylic acid metabolic process"/>
    <property type="evidence" value="ECO:0007669"/>
    <property type="project" value="UniProtKB-ARBA"/>
</dbReference>
<dbReference type="InterPro" id="IPR050259">
    <property type="entry name" value="SDR"/>
</dbReference>
<dbReference type="SUPFAM" id="SSF51735">
    <property type="entry name" value="NAD(P)-binding Rossmann-fold domains"/>
    <property type="match status" value="1"/>
</dbReference>
<comment type="similarity">
    <text evidence="1">Belongs to the short-chain dehydrogenases/reductases (SDR) family.</text>
</comment>
<dbReference type="InterPro" id="IPR020904">
    <property type="entry name" value="Sc_DH/Rdtase_CS"/>
</dbReference>
<dbReference type="InterPro" id="IPR036291">
    <property type="entry name" value="NAD(P)-bd_dom_sf"/>
</dbReference>
<dbReference type="Pfam" id="PF13561">
    <property type="entry name" value="adh_short_C2"/>
    <property type="match status" value="1"/>
</dbReference>
<dbReference type="Proteomes" id="UP000537161">
    <property type="component" value="Unassembled WGS sequence"/>
</dbReference>
<proteinExistence type="inferred from homology"/>
<accession>A0A7W9B317</accession>
<dbReference type="FunFam" id="3.40.50.720:FF:000084">
    <property type="entry name" value="Short-chain dehydrogenase reductase"/>
    <property type="match status" value="1"/>
</dbReference>
<keyword evidence="3" id="KW-0560">Oxidoreductase</keyword>
<dbReference type="PANTHER" id="PTHR42879:SF2">
    <property type="entry name" value="3-OXOACYL-[ACYL-CARRIER-PROTEIN] REDUCTASE FABG"/>
    <property type="match status" value="1"/>
</dbReference>
<comment type="caution">
    <text evidence="3">The sequence shown here is derived from an EMBL/GenBank/DDBJ whole genome shotgun (WGS) entry which is preliminary data.</text>
</comment>
<evidence type="ECO:0000313" key="4">
    <source>
        <dbReference type="Proteomes" id="UP000537161"/>
    </source>
</evidence>
<sequence>MKIDLKGKVALVTGGGRGIGRVIATQLAENGARVTIATRTEASGREVAEELRAKGGTVELVALDLSTRAACDTAVQAAVDAFGRLDIVVHNSAIFPFTPFEALGDEEFDRVLRTNLYSFMWLSRAALPHLKASGDGRIVGISSLIGNHAWLAGLDAYAASKAGMNGIARSLAIEFAKYGATVNVIEPGLVIDDRSPRMDDRTRDLIVPNIPMKRAGLPSDIANAVLFFCSPTSGFVTGQALIVDGGHRLPDMSSYAMSSRL</sequence>
<protein>
    <submittedName>
        <fullName evidence="3">3-oxoacyl-[acyl-carrier protein] reductase</fullName>
        <ecNumber evidence="3">1.1.1.100</ecNumber>
    </submittedName>
</protein>
<name>A0A7W9B317_9SPHN</name>
<dbReference type="PRINTS" id="PR00081">
    <property type="entry name" value="GDHRDH"/>
</dbReference>